<dbReference type="RefSeq" id="WP_124142859.1">
    <property type="nucleotide sequence ID" value="NZ_CAWOKI010000101.1"/>
</dbReference>
<keyword evidence="2" id="KW-1185">Reference proteome</keyword>
<name>A0A3N6PQ05_9CYAN</name>
<dbReference type="Proteomes" id="UP000269154">
    <property type="component" value="Unassembled WGS sequence"/>
</dbReference>
<comment type="caution">
    <text evidence="1">The sequence shown here is derived from an EMBL/GenBank/DDBJ whole genome shotgun (WGS) entry which is preliminary data.</text>
</comment>
<gene>
    <name evidence="1" type="ORF">D5R40_19850</name>
</gene>
<proteinExistence type="predicted"/>
<sequence length="60" mass="7169">MNYQTLLPEVIIAELVFQVYGFGILTKEHRKQLRNLFLYHNWSEEDTTAINRLLYGVRRG</sequence>
<protein>
    <submittedName>
        <fullName evidence="1">Uncharacterized protein</fullName>
    </submittedName>
</protein>
<evidence type="ECO:0000313" key="1">
    <source>
        <dbReference type="EMBL" id="RQH35593.1"/>
    </source>
</evidence>
<evidence type="ECO:0000313" key="2">
    <source>
        <dbReference type="Proteomes" id="UP000269154"/>
    </source>
</evidence>
<dbReference type="AlphaFoldDB" id="A0A3N6PQ05"/>
<dbReference type="OrthoDB" id="532749at2"/>
<reference evidence="1 2" key="1">
    <citation type="journal article" date="2018" name="ACS Chem. Biol.">
        <title>Ketoreductase domain dysfunction expands chemodiversity: malyngamide biosynthesis in the cyanobacterium Okeania hirsuta.</title>
        <authorList>
            <person name="Moss N.A."/>
            <person name="Leao T."/>
            <person name="Rankin M."/>
            <person name="McCullough T.M."/>
            <person name="Qu P."/>
            <person name="Korobeynikov A."/>
            <person name="Smith J.L."/>
            <person name="Gerwick L."/>
            <person name="Gerwick W.H."/>
        </authorList>
    </citation>
    <scope>NUCLEOTIDE SEQUENCE [LARGE SCALE GENOMIC DNA]</scope>
    <source>
        <strain evidence="1 2">PAB10Feb10-1</strain>
    </source>
</reference>
<dbReference type="EMBL" id="RCBY01000124">
    <property type="protein sequence ID" value="RQH35593.1"/>
    <property type="molecule type" value="Genomic_DNA"/>
</dbReference>
<accession>A0A3N6PQ05</accession>
<organism evidence="1 2">
    <name type="scientific">Okeania hirsuta</name>
    <dbReference type="NCBI Taxonomy" id="1458930"/>
    <lineage>
        <taxon>Bacteria</taxon>
        <taxon>Bacillati</taxon>
        <taxon>Cyanobacteriota</taxon>
        <taxon>Cyanophyceae</taxon>
        <taxon>Oscillatoriophycideae</taxon>
        <taxon>Oscillatoriales</taxon>
        <taxon>Microcoleaceae</taxon>
        <taxon>Okeania</taxon>
    </lineage>
</organism>